<evidence type="ECO:0000256" key="1">
    <source>
        <dbReference type="SAM" id="MobiDB-lite"/>
    </source>
</evidence>
<name>A0A485KL19_9STRA</name>
<proteinExistence type="predicted"/>
<dbReference type="OrthoDB" id="62912at2759"/>
<accession>A0A485KL19</accession>
<reference evidence="3 4" key="1">
    <citation type="submission" date="2019-03" db="EMBL/GenBank/DDBJ databases">
        <authorList>
            <person name="Gaulin E."/>
            <person name="Dumas B."/>
        </authorList>
    </citation>
    <scope>NUCLEOTIDE SEQUENCE [LARGE SCALE GENOMIC DNA]</scope>
    <source>
        <strain evidence="3">CBS 568.67</strain>
    </source>
</reference>
<keyword evidence="4" id="KW-1185">Reference proteome</keyword>
<dbReference type="AlphaFoldDB" id="A0A485KL19"/>
<evidence type="ECO:0000313" key="4">
    <source>
        <dbReference type="Proteomes" id="UP000332933"/>
    </source>
</evidence>
<evidence type="ECO:0000313" key="2">
    <source>
        <dbReference type="EMBL" id="KAF0700697.1"/>
    </source>
</evidence>
<dbReference type="EMBL" id="VJMH01005114">
    <property type="protein sequence ID" value="KAF0700697.1"/>
    <property type="molecule type" value="Genomic_DNA"/>
</dbReference>
<dbReference type="Proteomes" id="UP000332933">
    <property type="component" value="Unassembled WGS sequence"/>
</dbReference>
<reference evidence="2" key="2">
    <citation type="submission" date="2019-06" db="EMBL/GenBank/DDBJ databases">
        <title>Genomics analysis of Aphanomyces spp. identifies a new class of oomycete effector associated with host adaptation.</title>
        <authorList>
            <person name="Gaulin E."/>
        </authorList>
    </citation>
    <scope>NUCLEOTIDE SEQUENCE</scope>
    <source>
        <strain evidence="2">CBS 578.67</strain>
    </source>
</reference>
<evidence type="ECO:0000313" key="3">
    <source>
        <dbReference type="EMBL" id="VFT85637.1"/>
    </source>
</evidence>
<protein>
    <submittedName>
        <fullName evidence="3">Aste57867_8751 protein</fullName>
    </submittedName>
</protein>
<sequence>MSAQKKRKVQAAFQEVTSPITNLFKPVGVSSPAGTTSLPASSPGRRRGTEMSPKSPLGSSSAFRTPSPGVATKSAIKRTVHIVDVTDTPSPKPSSSSDVMDVEIVATTPTRKSTQSSMQSGADVIDLEEEDIDVFDMSTPLKQIKKRHDQKPITPSSTMKSSMNNSLVFDIVTSLSTNDPDVANSALRSVVALGKEYPTPLLFQELLDHIEGESTYARAVAIYSSMIFVFEQASQCNTTMAFPAEWKGMNILLQVRHPSWIYQSDVAAIKDLVYKPINESWQRSLLVLQFMVHFFQRDMAVCQERFAATNKEWLLQTRLATVLSDEKKERRQIQNNVIVGALGRLVDLWIRVFDLGECTETYMANGEEACLAALRLMEMLHLLTDQVDNAMQKVQSSLQPMSRETRLRFLQVQTIAPTNHVTSHVTSVVFQACQSPTFKISLGTTVLGRTTASRSKELEWFDCIAQGHFVAHQLKAANGVHVAIRSDLYRFADMHLKAYAGKSKKDDKSRQLFKHILRLQTQTR</sequence>
<organism evidence="3 4">
    <name type="scientific">Aphanomyces stellatus</name>
    <dbReference type="NCBI Taxonomy" id="120398"/>
    <lineage>
        <taxon>Eukaryota</taxon>
        <taxon>Sar</taxon>
        <taxon>Stramenopiles</taxon>
        <taxon>Oomycota</taxon>
        <taxon>Saprolegniomycetes</taxon>
        <taxon>Saprolegniales</taxon>
        <taxon>Verrucalvaceae</taxon>
        <taxon>Aphanomyces</taxon>
    </lineage>
</organism>
<gene>
    <name evidence="3" type="primary">Aste57867_8751</name>
    <name evidence="2" type="ORF">As57867_008717</name>
    <name evidence="3" type="ORF">ASTE57867_8751</name>
</gene>
<feature type="region of interest" description="Disordered" evidence="1">
    <location>
        <begin position="20"/>
        <end position="75"/>
    </location>
</feature>
<dbReference type="EMBL" id="CAADRA010005135">
    <property type="protein sequence ID" value="VFT85637.1"/>
    <property type="molecule type" value="Genomic_DNA"/>
</dbReference>